<dbReference type="InterPro" id="IPR000120">
    <property type="entry name" value="Amidase"/>
</dbReference>
<dbReference type="OrthoDB" id="9777859at2"/>
<dbReference type="AlphaFoldDB" id="A0A059FZ10"/>
<sequence length="428" mass="44825">MTPIERFQQYADRIARHNPSLNAFLHLRLDEAKAEAQAAEARHVVGKPLSPIDGWCFGIKANIAVKGLPHHAGIGAYRDVIAAEDAGVVRRLRAAGAVILGIVNMHEGALGATTDNPFFGRTQNPWKEGYTPGGSSGGSGAAVAAGLCDVALGSDTMGSVRIPSAYCGVQGIKPGAGLVSNEGVLALSHTLDTVGPHARDVSSLRAALSVMTGQPMAAGPCTLNGMKLAIWDGIGRDGMEDVVEDGFAVAVSKIEAAGAEADYEEPFGYQYGRSRRAGLLISEVEASEIHREMLSTDPEGFSALFRKLMAWGVARPAEEVALAYEHLRQVETAAARVFEAHDFVIAPVAPQTAFAFDTPAPENQADFTAWANFAGLPAAAVCSGLSPQGLPLSVQVIGPKGSDARVLDMAQALEALFGAPRVPLALQR</sequence>
<organism evidence="3 4">
    <name type="scientific">Hyphomonas hirschiana VP5</name>
    <dbReference type="NCBI Taxonomy" id="1280951"/>
    <lineage>
        <taxon>Bacteria</taxon>
        <taxon>Pseudomonadati</taxon>
        <taxon>Pseudomonadota</taxon>
        <taxon>Alphaproteobacteria</taxon>
        <taxon>Hyphomonadales</taxon>
        <taxon>Hyphomonadaceae</taxon>
        <taxon>Hyphomonas</taxon>
    </lineage>
</organism>
<dbReference type="Pfam" id="PF01425">
    <property type="entry name" value="Amidase"/>
    <property type="match status" value="1"/>
</dbReference>
<feature type="domain" description="Amidase" evidence="2">
    <location>
        <begin position="8"/>
        <end position="407"/>
    </location>
</feature>
<accession>A0A059FZ10</accession>
<keyword evidence="4" id="KW-1185">Reference proteome</keyword>
<dbReference type="GO" id="GO:0016740">
    <property type="term" value="F:transferase activity"/>
    <property type="evidence" value="ECO:0007669"/>
    <property type="project" value="UniProtKB-KW"/>
</dbReference>
<dbReference type="InterPro" id="IPR023631">
    <property type="entry name" value="Amidase_dom"/>
</dbReference>
<gene>
    <name evidence="3" type="ORF">HHI_04167</name>
</gene>
<dbReference type="InterPro" id="IPR036928">
    <property type="entry name" value="AS_sf"/>
</dbReference>
<dbReference type="PANTHER" id="PTHR11895">
    <property type="entry name" value="TRANSAMIDASE"/>
    <property type="match status" value="1"/>
</dbReference>
<comment type="caution">
    <text evidence="3">The sequence shown here is derived from an EMBL/GenBank/DDBJ whole genome shotgun (WGS) entry which is preliminary data.</text>
</comment>
<protein>
    <submittedName>
        <fullName evidence="3">Glutamyl-tRNA (Gln) amidotransferase subunit A</fullName>
    </submittedName>
</protein>
<dbReference type="Gene3D" id="3.90.1300.10">
    <property type="entry name" value="Amidase signature (AS) domain"/>
    <property type="match status" value="1"/>
</dbReference>
<dbReference type="PANTHER" id="PTHR11895:SF7">
    <property type="entry name" value="GLUTAMYL-TRNA(GLN) AMIDOTRANSFERASE SUBUNIT A, MITOCHONDRIAL"/>
    <property type="match status" value="1"/>
</dbReference>
<name>A0A059FZ10_9PROT</name>
<evidence type="ECO:0000259" key="2">
    <source>
        <dbReference type="Pfam" id="PF01425"/>
    </source>
</evidence>
<evidence type="ECO:0000313" key="3">
    <source>
        <dbReference type="EMBL" id="KCZ95938.1"/>
    </source>
</evidence>
<dbReference type="RefSeq" id="WP_011646127.1">
    <property type="nucleotide sequence ID" value="NZ_ARYI01000002.1"/>
</dbReference>
<dbReference type="Proteomes" id="UP000025061">
    <property type="component" value="Unassembled WGS sequence"/>
</dbReference>
<comment type="similarity">
    <text evidence="1">Belongs to the amidase family.</text>
</comment>
<keyword evidence="3" id="KW-0808">Transferase</keyword>
<reference evidence="3 4" key="1">
    <citation type="submission" date="2013-04" db="EMBL/GenBank/DDBJ databases">
        <title>Hyphomonas hirschiana VP5 Genome Sequencing.</title>
        <authorList>
            <person name="Lai Q."/>
            <person name="Shao Z."/>
        </authorList>
    </citation>
    <scope>NUCLEOTIDE SEQUENCE [LARGE SCALE GENOMIC DNA]</scope>
    <source>
        <strain evidence="3 4">VP5</strain>
    </source>
</reference>
<evidence type="ECO:0000256" key="1">
    <source>
        <dbReference type="ARBA" id="ARBA00009199"/>
    </source>
</evidence>
<evidence type="ECO:0000313" key="4">
    <source>
        <dbReference type="Proteomes" id="UP000025061"/>
    </source>
</evidence>
<proteinExistence type="inferred from homology"/>
<dbReference type="SUPFAM" id="SSF75304">
    <property type="entry name" value="Amidase signature (AS) enzymes"/>
    <property type="match status" value="1"/>
</dbReference>
<dbReference type="EMBL" id="ARYI01000002">
    <property type="protein sequence ID" value="KCZ95938.1"/>
    <property type="molecule type" value="Genomic_DNA"/>
</dbReference>
<dbReference type="PATRIC" id="fig|1280951.3.peg.850"/>